<evidence type="ECO:0000313" key="4">
    <source>
        <dbReference type="EMBL" id="EKX45937.1"/>
    </source>
</evidence>
<proteinExistence type="predicted"/>
<dbReference type="eggNOG" id="KOG0191">
    <property type="taxonomic scope" value="Eukaryota"/>
</dbReference>
<dbReference type="PaxDb" id="55529-EKX45937"/>
<accession>L1JCA8</accession>
<evidence type="ECO:0000256" key="2">
    <source>
        <dbReference type="SAM" id="SignalP"/>
    </source>
</evidence>
<dbReference type="PANTHER" id="PTHR45184">
    <property type="entry name" value="DNAJ PROTEIN ERDJ3A"/>
    <property type="match status" value="1"/>
</dbReference>
<dbReference type="OMA" id="FCYINNE"/>
<feature type="compositionally biased region" description="Basic and acidic residues" evidence="1">
    <location>
        <begin position="404"/>
        <end position="413"/>
    </location>
</feature>
<feature type="chain" id="PRO_5008771132" description="Thioredoxin domain-containing protein" evidence="2">
    <location>
        <begin position="24"/>
        <end position="413"/>
    </location>
</feature>
<evidence type="ECO:0000256" key="1">
    <source>
        <dbReference type="SAM" id="MobiDB-lite"/>
    </source>
</evidence>
<feature type="region of interest" description="Disordered" evidence="1">
    <location>
        <begin position="394"/>
        <end position="413"/>
    </location>
</feature>
<dbReference type="OrthoDB" id="427280at2759"/>
<dbReference type="InterPro" id="IPR036249">
    <property type="entry name" value="Thioredoxin-like_sf"/>
</dbReference>
<dbReference type="AlphaFoldDB" id="L1JCA8"/>
<dbReference type="Pfam" id="PF00085">
    <property type="entry name" value="Thioredoxin"/>
    <property type="match status" value="1"/>
</dbReference>
<dbReference type="EMBL" id="JH992997">
    <property type="protein sequence ID" value="EKX45937.1"/>
    <property type="molecule type" value="Genomic_DNA"/>
</dbReference>
<evidence type="ECO:0000313" key="6">
    <source>
        <dbReference type="Proteomes" id="UP000011087"/>
    </source>
</evidence>
<dbReference type="KEGG" id="gtt:GUITHDRAFT_94570"/>
<reference evidence="4 6" key="1">
    <citation type="journal article" date="2012" name="Nature">
        <title>Algal genomes reveal evolutionary mosaicism and the fate of nucleomorphs.</title>
        <authorList>
            <consortium name="DOE Joint Genome Institute"/>
            <person name="Curtis B.A."/>
            <person name="Tanifuji G."/>
            <person name="Burki F."/>
            <person name="Gruber A."/>
            <person name="Irimia M."/>
            <person name="Maruyama S."/>
            <person name="Arias M.C."/>
            <person name="Ball S.G."/>
            <person name="Gile G.H."/>
            <person name="Hirakawa Y."/>
            <person name="Hopkins J.F."/>
            <person name="Kuo A."/>
            <person name="Rensing S.A."/>
            <person name="Schmutz J."/>
            <person name="Symeonidi A."/>
            <person name="Elias M."/>
            <person name="Eveleigh R.J."/>
            <person name="Herman E.K."/>
            <person name="Klute M.J."/>
            <person name="Nakayama T."/>
            <person name="Obornik M."/>
            <person name="Reyes-Prieto A."/>
            <person name="Armbrust E.V."/>
            <person name="Aves S.J."/>
            <person name="Beiko R.G."/>
            <person name="Coutinho P."/>
            <person name="Dacks J.B."/>
            <person name="Durnford D.G."/>
            <person name="Fast N.M."/>
            <person name="Green B.R."/>
            <person name="Grisdale C.J."/>
            <person name="Hempel F."/>
            <person name="Henrissat B."/>
            <person name="Hoppner M.P."/>
            <person name="Ishida K."/>
            <person name="Kim E."/>
            <person name="Koreny L."/>
            <person name="Kroth P.G."/>
            <person name="Liu Y."/>
            <person name="Malik S.B."/>
            <person name="Maier U.G."/>
            <person name="McRose D."/>
            <person name="Mock T."/>
            <person name="Neilson J.A."/>
            <person name="Onodera N.T."/>
            <person name="Poole A.M."/>
            <person name="Pritham E.J."/>
            <person name="Richards T.A."/>
            <person name="Rocap G."/>
            <person name="Roy S.W."/>
            <person name="Sarai C."/>
            <person name="Schaack S."/>
            <person name="Shirato S."/>
            <person name="Slamovits C.H."/>
            <person name="Spencer D.F."/>
            <person name="Suzuki S."/>
            <person name="Worden A.Z."/>
            <person name="Zauner S."/>
            <person name="Barry K."/>
            <person name="Bell C."/>
            <person name="Bharti A.K."/>
            <person name="Crow J.A."/>
            <person name="Grimwood J."/>
            <person name="Kramer R."/>
            <person name="Lindquist E."/>
            <person name="Lucas S."/>
            <person name="Salamov A."/>
            <person name="McFadden G.I."/>
            <person name="Lane C.E."/>
            <person name="Keeling P.J."/>
            <person name="Gray M.W."/>
            <person name="Grigoriev I.V."/>
            <person name="Archibald J.M."/>
        </authorList>
    </citation>
    <scope>NUCLEOTIDE SEQUENCE</scope>
    <source>
        <strain evidence="4 6">CCMP2712</strain>
    </source>
</reference>
<reference evidence="6" key="2">
    <citation type="submission" date="2012-11" db="EMBL/GenBank/DDBJ databases">
        <authorList>
            <person name="Kuo A."/>
            <person name="Curtis B.A."/>
            <person name="Tanifuji G."/>
            <person name="Burki F."/>
            <person name="Gruber A."/>
            <person name="Irimia M."/>
            <person name="Maruyama S."/>
            <person name="Arias M.C."/>
            <person name="Ball S.G."/>
            <person name="Gile G.H."/>
            <person name="Hirakawa Y."/>
            <person name="Hopkins J.F."/>
            <person name="Rensing S.A."/>
            <person name="Schmutz J."/>
            <person name="Symeonidi A."/>
            <person name="Elias M."/>
            <person name="Eveleigh R.J."/>
            <person name="Herman E.K."/>
            <person name="Klute M.J."/>
            <person name="Nakayama T."/>
            <person name="Obornik M."/>
            <person name="Reyes-Prieto A."/>
            <person name="Armbrust E.V."/>
            <person name="Aves S.J."/>
            <person name="Beiko R.G."/>
            <person name="Coutinho P."/>
            <person name="Dacks J.B."/>
            <person name="Durnford D.G."/>
            <person name="Fast N.M."/>
            <person name="Green B.R."/>
            <person name="Grisdale C."/>
            <person name="Hempe F."/>
            <person name="Henrissat B."/>
            <person name="Hoppner M.P."/>
            <person name="Ishida K.-I."/>
            <person name="Kim E."/>
            <person name="Koreny L."/>
            <person name="Kroth P.G."/>
            <person name="Liu Y."/>
            <person name="Malik S.-B."/>
            <person name="Maier U.G."/>
            <person name="McRose D."/>
            <person name="Mock T."/>
            <person name="Neilson J.A."/>
            <person name="Onodera N.T."/>
            <person name="Poole A.M."/>
            <person name="Pritham E.J."/>
            <person name="Richards T.A."/>
            <person name="Rocap G."/>
            <person name="Roy S.W."/>
            <person name="Sarai C."/>
            <person name="Schaack S."/>
            <person name="Shirato S."/>
            <person name="Slamovits C.H."/>
            <person name="Spencer D.F."/>
            <person name="Suzuki S."/>
            <person name="Worden A.Z."/>
            <person name="Zauner S."/>
            <person name="Barry K."/>
            <person name="Bell C."/>
            <person name="Bharti A.K."/>
            <person name="Crow J.A."/>
            <person name="Grimwood J."/>
            <person name="Kramer R."/>
            <person name="Lindquist E."/>
            <person name="Lucas S."/>
            <person name="Salamov A."/>
            <person name="McFadden G.I."/>
            <person name="Lane C.E."/>
            <person name="Keeling P.J."/>
            <person name="Gray M.W."/>
            <person name="Grigoriev I.V."/>
            <person name="Archibald J.M."/>
        </authorList>
    </citation>
    <scope>NUCLEOTIDE SEQUENCE</scope>
    <source>
        <strain evidence="6">CCMP2712</strain>
    </source>
</reference>
<gene>
    <name evidence="4" type="ORF">GUITHDRAFT_94570</name>
</gene>
<dbReference type="STRING" id="905079.L1JCA8"/>
<dbReference type="RefSeq" id="XP_005832917.1">
    <property type="nucleotide sequence ID" value="XM_005832860.1"/>
</dbReference>
<sequence length="413" mass="46219">MAARSTHLLLAAALLAAAMPASADLYGREGKDKECLVEELNNLNFHTHIKKPDSMNHVKLIEFYKDDAANAKSFTKDYCSLAKQLRGIIKVTAINCGKQKKICDEYSVTSFPTLKVIPPGGFGVTEYTGERNDKAVYTWALKFMTHFVEKITADNIDAFLNKEAGKFKALLFTDKPKTPLMWRGLSVDLKGKMTLGIVNKDEKGVVSRYKVSKFPTILVVKPGQKKPIKYDDKFEVREIFEFLNKYQETFALENNAADEELALKKPWLAEAIPELTSLSAQDVCYGADAWCVIVSSKATADGKLDKNVYDIVMATKSKHSGEKVKLAFMWINSDRESAFVKALDIEATDGAKVAVLRTGKRTRFAKDDTALSQSSLERFLERVLNSDVQYTNLKEGPPALTEMKMPEPEKKKK</sequence>
<dbReference type="InterPro" id="IPR013766">
    <property type="entry name" value="Thioredoxin_domain"/>
</dbReference>
<protein>
    <recommendedName>
        <fullName evidence="3">Thioredoxin domain-containing protein</fullName>
    </recommendedName>
</protein>
<evidence type="ECO:0000313" key="5">
    <source>
        <dbReference type="EnsemblProtists" id="EKX45937"/>
    </source>
</evidence>
<dbReference type="GeneID" id="17302477"/>
<name>L1JCA8_GUITC</name>
<feature type="domain" description="Thioredoxin" evidence="3">
    <location>
        <begin position="38"/>
        <end position="138"/>
    </location>
</feature>
<dbReference type="InterPro" id="IPR052842">
    <property type="entry name" value="ER_Co-chaperone"/>
</dbReference>
<keyword evidence="6" id="KW-1185">Reference proteome</keyword>
<feature type="signal peptide" evidence="2">
    <location>
        <begin position="1"/>
        <end position="23"/>
    </location>
</feature>
<dbReference type="Proteomes" id="UP000011087">
    <property type="component" value="Unassembled WGS sequence"/>
</dbReference>
<dbReference type="Gene3D" id="3.40.30.10">
    <property type="entry name" value="Glutaredoxin"/>
    <property type="match status" value="3"/>
</dbReference>
<organism evidence="4">
    <name type="scientific">Guillardia theta (strain CCMP2712)</name>
    <name type="common">Cryptophyte</name>
    <dbReference type="NCBI Taxonomy" id="905079"/>
    <lineage>
        <taxon>Eukaryota</taxon>
        <taxon>Cryptophyceae</taxon>
        <taxon>Pyrenomonadales</taxon>
        <taxon>Geminigeraceae</taxon>
        <taxon>Guillardia</taxon>
    </lineage>
</organism>
<dbReference type="SUPFAM" id="SSF52833">
    <property type="entry name" value="Thioredoxin-like"/>
    <property type="match status" value="2"/>
</dbReference>
<keyword evidence="2" id="KW-0732">Signal</keyword>
<dbReference type="EnsemblProtists" id="EKX45937">
    <property type="protein sequence ID" value="EKX45937"/>
    <property type="gene ID" value="GUITHDRAFT_94570"/>
</dbReference>
<dbReference type="HOGENOM" id="CLU_648100_0_0_1"/>
<evidence type="ECO:0000259" key="3">
    <source>
        <dbReference type="Pfam" id="PF00085"/>
    </source>
</evidence>
<dbReference type="PANTHER" id="PTHR45184:SF1">
    <property type="entry name" value="DNAJ PROTEIN ERDJ3A"/>
    <property type="match status" value="1"/>
</dbReference>
<reference evidence="5" key="3">
    <citation type="submission" date="2015-06" db="UniProtKB">
        <authorList>
            <consortium name="EnsemblProtists"/>
        </authorList>
    </citation>
    <scope>IDENTIFICATION</scope>
</reference>